<sequence length="81" mass="9309">MLCSHFLFFFFTLLFCTGSCELHIEQSRTKLWLVQILQCQSNGYIVTQHMIPVIKYPFGNMEATISHVHSAAVTLGLCWAR</sequence>
<reference evidence="2" key="1">
    <citation type="submission" date="2014-11" db="EMBL/GenBank/DDBJ databases">
        <authorList>
            <person name="Amaro Gonzalez C."/>
        </authorList>
    </citation>
    <scope>NUCLEOTIDE SEQUENCE</scope>
</reference>
<accession>A0A0E9X0D5</accession>
<name>A0A0E9X0D5_ANGAN</name>
<protein>
    <recommendedName>
        <fullName evidence="3">Secreted protein</fullName>
    </recommendedName>
</protein>
<keyword evidence="1" id="KW-0732">Signal</keyword>
<dbReference type="AlphaFoldDB" id="A0A0E9X0D5"/>
<evidence type="ECO:0000313" key="2">
    <source>
        <dbReference type="EMBL" id="JAH96207.1"/>
    </source>
</evidence>
<organism evidence="2">
    <name type="scientific">Anguilla anguilla</name>
    <name type="common">European freshwater eel</name>
    <name type="synonym">Muraena anguilla</name>
    <dbReference type="NCBI Taxonomy" id="7936"/>
    <lineage>
        <taxon>Eukaryota</taxon>
        <taxon>Metazoa</taxon>
        <taxon>Chordata</taxon>
        <taxon>Craniata</taxon>
        <taxon>Vertebrata</taxon>
        <taxon>Euteleostomi</taxon>
        <taxon>Actinopterygii</taxon>
        <taxon>Neopterygii</taxon>
        <taxon>Teleostei</taxon>
        <taxon>Anguilliformes</taxon>
        <taxon>Anguillidae</taxon>
        <taxon>Anguilla</taxon>
    </lineage>
</organism>
<feature type="signal peptide" evidence="1">
    <location>
        <begin position="1"/>
        <end position="22"/>
    </location>
</feature>
<evidence type="ECO:0000256" key="1">
    <source>
        <dbReference type="SAM" id="SignalP"/>
    </source>
</evidence>
<proteinExistence type="predicted"/>
<reference evidence="2" key="2">
    <citation type="journal article" date="2015" name="Fish Shellfish Immunol.">
        <title>Early steps in the European eel (Anguilla anguilla)-Vibrio vulnificus interaction in the gills: Role of the RtxA13 toxin.</title>
        <authorList>
            <person name="Callol A."/>
            <person name="Pajuelo D."/>
            <person name="Ebbesson L."/>
            <person name="Teles M."/>
            <person name="MacKenzie S."/>
            <person name="Amaro C."/>
        </authorList>
    </citation>
    <scope>NUCLEOTIDE SEQUENCE</scope>
</reference>
<evidence type="ECO:0008006" key="3">
    <source>
        <dbReference type="Google" id="ProtNLM"/>
    </source>
</evidence>
<feature type="chain" id="PRO_5002434718" description="Secreted protein" evidence="1">
    <location>
        <begin position="23"/>
        <end position="81"/>
    </location>
</feature>
<dbReference type="EMBL" id="GBXM01012370">
    <property type="protein sequence ID" value="JAH96207.1"/>
    <property type="molecule type" value="Transcribed_RNA"/>
</dbReference>